<dbReference type="OrthoDB" id="10500574at2759"/>
<keyword evidence="5" id="KW-1185">Reference proteome</keyword>
<name>A0A565AQN5_9BRAS</name>
<dbReference type="Pfam" id="PF07889">
    <property type="entry name" value="DUF1664"/>
    <property type="match status" value="1"/>
</dbReference>
<gene>
    <name evidence="4" type="ORF">ANE_LOCUS1804</name>
</gene>
<evidence type="ECO:0000256" key="2">
    <source>
        <dbReference type="SAM" id="Phobius"/>
    </source>
</evidence>
<dbReference type="PANTHER" id="PTHR46667:SF1">
    <property type="entry name" value="OS09G0482740 PROTEIN"/>
    <property type="match status" value="1"/>
</dbReference>
<feature type="transmembrane region" description="Helical" evidence="2">
    <location>
        <begin position="15"/>
        <end position="38"/>
    </location>
</feature>
<keyword evidence="1" id="KW-0175">Coiled coil</keyword>
<evidence type="ECO:0000313" key="4">
    <source>
        <dbReference type="EMBL" id="VVA91359.1"/>
    </source>
</evidence>
<keyword evidence="2" id="KW-0812">Transmembrane</keyword>
<keyword evidence="2" id="KW-0472">Membrane</keyword>
<dbReference type="InterPro" id="IPR012458">
    <property type="entry name" value="DUF1664"/>
</dbReference>
<keyword evidence="2" id="KW-1133">Transmembrane helix</keyword>
<dbReference type="Proteomes" id="UP000489600">
    <property type="component" value="Unassembled WGS sequence"/>
</dbReference>
<accession>A0A565AQN5</accession>
<reference evidence="4" key="1">
    <citation type="submission" date="2019-07" db="EMBL/GenBank/DDBJ databases">
        <authorList>
            <person name="Dittberner H."/>
        </authorList>
    </citation>
    <scope>NUCLEOTIDE SEQUENCE [LARGE SCALE GENOMIC DNA]</scope>
</reference>
<proteinExistence type="predicted"/>
<evidence type="ECO:0000256" key="1">
    <source>
        <dbReference type="SAM" id="Coils"/>
    </source>
</evidence>
<feature type="domain" description="DUF1664" evidence="3">
    <location>
        <begin position="66"/>
        <end position="150"/>
    </location>
</feature>
<protein>
    <recommendedName>
        <fullName evidence="3">DUF1664 domain-containing protein</fullName>
    </recommendedName>
</protein>
<dbReference type="PANTHER" id="PTHR46667">
    <property type="entry name" value="OS05G0182700 PROTEIN"/>
    <property type="match status" value="1"/>
</dbReference>
<evidence type="ECO:0000259" key="3">
    <source>
        <dbReference type="Pfam" id="PF07889"/>
    </source>
</evidence>
<evidence type="ECO:0000313" key="5">
    <source>
        <dbReference type="Proteomes" id="UP000489600"/>
    </source>
</evidence>
<dbReference type="EMBL" id="CABITT030000001">
    <property type="protein sequence ID" value="VVA91359.1"/>
    <property type="molecule type" value="Genomic_DNA"/>
</dbReference>
<dbReference type="AlphaFoldDB" id="A0A565AQN5"/>
<sequence length="192" mass="21855">MVKPQSESVFHRFDWVFVVLATSLAGVFGLIVFGSVLLASQVFISSCPIRDLASENKEIIMTSLGYASYVVVVVFILLIGYCFVSCKDLSFSDHMYATKKDLAIAFSSLSKDINDLKKNIESANRERSNKLKDLACEIEKQCKTSEMILTKDGQYDEPLRVRRTVRKIQEFQRFSDNYLLNTFPPPPILTRF</sequence>
<organism evidence="4 5">
    <name type="scientific">Arabis nemorensis</name>
    <dbReference type="NCBI Taxonomy" id="586526"/>
    <lineage>
        <taxon>Eukaryota</taxon>
        <taxon>Viridiplantae</taxon>
        <taxon>Streptophyta</taxon>
        <taxon>Embryophyta</taxon>
        <taxon>Tracheophyta</taxon>
        <taxon>Spermatophyta</taxon>
        <taxon>Magnoliopsida</taxon>
        <taxon>eudicotyledons</taxon>
        <taxon>Gunneridae</taxon>
        <taxon>Pentapetalae</taxon>
        <taxon>rosids</taxon>
        <taxon>malvids</taxon>
        <taxon>Brassicales</taxon>
        <taxon>Brassicaceae</taxon>
        <taxon>Arabideae</taxon>
        <taxon>Arabis</taxon>
    </lineage>
</organism>
<feature type="coiled-coil region" evidence="1">
    <location>
        <begin position="106"/>
        <end position="133"/>
    </location>
</feature>
<feature type="transmembrane region" description="Helical" evidence="2">
    <location>
        <begin position="59"/>
        <end position="81"/>
    </location>
</feature>
<comment type="caution">
    <text evidence="4">The sequence shown here is derived from an EMBL/GenBank/DDBJ whole genome shotgun (WGS) entry which is preliminary data.</text>
</comment>